<dbReference type="PANTHER" id="PTHR43775">
    <property type="entry name" value="FATTY ACID SYNTHASE"/>
    <property type="match status" value="1"/>
</dbReference>
<dbReference type="Gene3D" id="1.10.1200.10">
    <property type="entry name" value="ACP-like"/>
    <property type="match status" value="2"/>
</dbReference>
<protein>
    <recommendedName>
        <fullName evidence="8">Carrier domain-containing protein</fullName>
    </recommendedName>
</protein>
<feature type="domain" description="Ketosynthase family 3 (KS3)" evidence="5">
    <location>
        <begin position="189"/>
        <end position="617"/>
    </location>
</feature>
<feature type="domain" description="Carrier" evidence="4">
    <location>
        <begin position="823"/>
        <end position="901"/>
    </location>
</feature>
<dbReference type="InterPro" id="IPR050091">
    <property type="entry name" value="PKS_NRPS_Biosynth_Enz"/>
</dbReference>
<dbReference type="SUPFAM" id="SSF53901">
    <property type="entry name" value="Thiolase-like"/>
    <property type="match status" value="1"/>
</dbReference>
<reference evidence="7" key="1">
    <citation type="submission" date="2016-07" db="EMBL/GenBank/DDBJ databases">
        <authorList>
            <person name="Florea S."/>
            <person name="Webb J.S."/>
            <person name="Jaromczyk J."/>
            <person name="Schardl C.L."/>
        </authorList>
    </citation>
    <scope>NUCLEOTIDE SEQUENCE [LARGE SCALE GENOMIC DNA]</scope>
    <source>
        <strain evidence="7">IPB1</strain>
    </source>
</reference>
<dbReference type="SMART" id="SM00825">
    <property type="entry name" value="PKS_KS"/>
    <property type="match status" value="1"/>
</dbReference>
<keyword evidence="3" id="KW-0808">Transferase</keyword>
<dbReference type="AlphaFoldDB" id="A0A1C0TJV0"/>
<evidence type="ECO:0000259" key="4">
    <source>
        <dbReference type="PROSITE" id="PS50075"/>
    </source>
</evidence>
<dbReference type="SUPFAM" id="SSF47336">
    <property type="entry name" value="ACP-like"/>
    <property type="match status" value="2"/>
</dbReference>
<dbReference type="InterPro" id="IPR009081">
    <property type="entry name" value="PP-bd_ACP"/>
</dbReference>
<evidence type="ECO:0000313" key="7">
    <source>
        <dbReference type="Proteomes" id="UP000093366"/>
    </source>
</evidence>
<dbReference type="Gene3D" id="1.10.1240.100">
    <property type="match status" value="1"/>
</dbReference>
<evidence type="ECO:0000259" key="5">
    <source>
        <dbReference type="PROSITE" id="PS52004"/>
    </source>
</evidence>
<dbReference type="InterPro" id="IPR020841">
    <property type="entry name" value="PKS_Beta-ketoAc_synthase_dom"/>
</dbReference>
<dbReference type="Gene3D" id="3.40.47.10">
    <property type="match status" value="1"/>
</dbReference>
<dbReference type="InterPro" id="IPR036736">
    <property type="entry name" value="ACP-like_sf"/>
</dbReference>
<dbReference type="CDD" id="cd00833">
    <property type="entry name" value="PKS"/>
    <property type="match status" value="1"/>
</dbReference>
<dbReference type="SMART" id="SM00823">
    <property type="entry name" value="PKS_PP"/>
    <property type="match status" value="2"/>
</dbReference>
<accession>A0A1C0TJV0</accession>
<evidence type="ECO:0000313" key="6">
    <source>
        <dbReference type="EMBL" id="OCQ18848.1"/>
    </source>
</evidence>
<dbReference type="PROSITE" id="PS50075">
    <property type="entry name" value="CARRIER"/>
    <property type="match status" value="2"/>
</dbReference>
<evidence type="ECO:0000256" key="2">
    <source>
        <dbReference type="ARBA" id="ARBA00022553"/>
    </source>
</evidence>
<dbReference type="EMBL" id="MAUJ01000012">
    <property type="protein sequence ID" value="OCQ18848.1"/>
    <property type="molecule type" value="Genomic_DNA"/>
</dbReference>
<dbReference type="Pfam" id="PF00550">
    <property type="entry name" value="PP-binding"/>
    <property type="match status" value="2"/>
</dbReference>
<dbReference type="InterPro" id="IPR020806">
    <property type="entry name" value="PKS_PP-bd"/>
</dbReference>
<feature type="domain" description="Carrier" evidence="4">
    <location>
        <begin position="4"/>
        <end position="81"/>
    </location>
</feature>
<dbReference type="SMART" id="SM01294">
    <property type="entry name" value="PKS_PP_betabranch"/>
    <property type="match status" value="1"/>
</dbReference>
<dbReference type="RefSeq" id="WP_065792728.1">
    <property type="nucleotide sequence ID" value="NZ_MAUJ01000012.1"/>
</dbReference>
<dbReference type="GO" id="GO:0031177">
    <property type="term" value="F:phosphopantetheine binding"/>
    <property type="evidence" value="ECO:0007669"/>
    <property type="project" value="InterPro"/>
</dbReference>
<gene>
    <name evidence="6" type="ORF">A7985_22805</name>
</gene>
<name>A0A1C0TJV0_9GAMM</name>
<evidence type="ECO:0008006" key="8">
    <source>
        <dbReference type="Google" id="ProtNLM"/>
    </source>
</evidence>
<dbReference type="PROSITE" id="PS52004">
    <property type="entry name" value="KS3_2"/>
    <property type="match status" value="1"/>
</dbReference>
<evidence type="ECO:0000256" key="1">
    <source>
        <dbReference type="ARBA" id="ARBA00022450"/>
    </source>
</evidence>
<evidence type="ECO:0000256" key="3">
    <source>
        <dbReference type="ARBA" id="ARBA00022679"/>
    </source>
</evidence>
<keyword evidence="1" id="KW-0596">Phosphopantetheine</keyword>
<comment type="caution">
    <text evidence="6">The sequence shown here is derived from an EMBL/GenBank/DDBJ whole genome shotgun (WGS) entry which is preliminary data.</text>
</comment>
<dbReference type="Proteomes" id="UP000093366">
    <property type="component" value="Unassembled WGS sequence"/>
</dbReference>
<dbReference type="InterPro" id="IPR016039">
    <property type="entry name" value="Thiolase-like"/>
</dbReference>
<organism evidence="6 7">
    <name type="scientific">Pseudoalteromonas luteoviolacea</name>
    <dbReference type="NCBI Taxonomy" id="43657"/>
    <lineage>
        <taxon>Bacteria</taxon>
        <taxon>Pseudomonadati</taxon>
        <taxon>Pseudomonadota</taxon>
        <taxon>Gammaproteobacteria</taxon>
        <taxon>Alteromonadales</taxon>
        <taxon>Pseudoalteromonadaceae</taxon>
        <taxon>Pseudoalteromonas</taxon>
    </lineage>
</organism>
<sequence>MATNNNINVVAEIKNAIEKTLKISADKLDFTDDFESIGMESIIAMEFITYLSKQVGIQLSPVIFTNIATPEELATHIEKELGQDERAAASAAAPEPVNTTRLAATQQPEAVPQQGPQSGKIAAIINYVQSKYSIDLSCYRFDSVEDIANTLVANYGEQFAQYHDALLGNLADLGALSRASEPTVNLKGKEGVSIVGMACRFADADNHGQFWDNLLAKKSSIEAITPLTNFADMASAEPVNAPPQRWGAKLKDVAQFDSEFFALVERDCHLLDPQERILFEEIYNACLDAGTSLKDLRASNTGVFVGYEYSEYEQALRNYRPVVEQLPPFTSSNTAFYLANRVSHALGLSGPSEAFNVNCVSSAMAINRAYLSLQSGECDVAIVCGVSLNLFDDDYDALTKRGLLSASGRCGVFDEDADGYTRGEGVAALVLTRKSQAVAEKKRVYANLKGVCQRNRGASQNIAEVKHEAISELIASSCQRANARVEDLRYIEVNGYATKWGDSFEFEGIRNLFDGDKNHSKRCALGSLKGNIGHLEPANGIASVIKVALSLYHKKFPATISVTQESSFIDTKSARHPLYIAKSDIEFSDIREGNTPVLAGVNSFSDSGVNVHLLLEEATEAVPNKSNAHVSSKELFLLSAKSEASLLAYVDRYIALLDSGAVSEDDLADMLFTLQCGRDHYPYRLAIRVSSVAELHAKLTTVQQAGSLQGALLVAQSIFAGDASNNASVQSLITKDMVEFQVRRATQSQAWGEVLALWVNGIDVEWGNFWQSGHVNTLSLPAYPYNRKTFWADQYFATDDVEEQGRVAISDAEKTDTKQSAVNPQGSLLSKIMARLTALLSGRDGQAVSAEKDFMSLGIPSLTIAKAVHTLNTDAGIKLSPVVVYNNSSIAELAKYLLDNHSKEMQTLFAHNDASEDGLGEVIEDNRVDPLLADSTDNIEFEETIL</sequence>
<dbReference type="InterPro" id="IPR014031">
    <property type="entry name" value="Ketoacyl_synth_C"/>
</dbReference>
<dbReference type="InterPro" id="IPR014030">
    <property type="entry name" value="Ketoacyl_synth_N"/>
</dbReference>
<dbReference type="GO" id="GO:0006633">
    <property type="term" value="P:fatty acid biosynthetic process"/>
    <property type="evidence" value="ECO:0007669"/>
    <property type="project" value="TreeGrafter"/>
</dbReference>
<proteinExistence type="predicted"/>
<dbReference type="GO" id="GO:0004312">
    <property type="term" value="F:fatty acid synthase activity"/>
    <property type="evidence" value="ECO:0007669"/>
    <property type="project" value="TreeGrafter"/>
</dbReference>
<dbReference type="OrthoDB" id="9778690at2"/>
<dbReference type="PANTHER" id="PTHR43775:SF37">
    <property type="entry name" value="SI:DKEY-61P9.11"/>
    <property type="match status" value="1"/>
</dbReference>
<keyword evidence="2" id="KW-0597">Phosphoprotein</keyword>
<dbReference type="Pfam" id="PF22621">
    <property type="entry name" value="CurL-like_PKS_C"/>
    <property type="match status" value="1"/>
</dbReference>
<dbReference type="Pfam" id="PF02801">
    <property type="entry name" value="Ketoacyl-synt_C"/>
    <property type="match status" value="1"/>
</dbReference>
<dbReference type="Pfam" id="PF00109">
    <property type="entry name" value="ketoacyl-synt"/>
    <property type="match status" value="1"/>
</dbReference>